<dbReference type="PANTHER" id="PTHR19328">
    <property type="entry name" value="HEDGEHOG-INTERACTING PROTEIN"/>
    <property type="match status" value="1"/>
</dbReference>
<evidence type="ECO:0000313" key="5">
    <source>
        <dbReference type="Proteomes" id="UP000035579"/>
    </source>
</evidence>
<dbReference type="RefSeq" id="WP_047860764.1">
    <property type="nucleotide sequence ID" value="NZ_CP011509.1"/>
</dbReference>
<dbReference type="InterPro" id="IPR011041">
    <property type="entry name" value="Quinoprot_gluc/sorb_DH_b-prop"/>
</dbReference>
<reference evidence="3 5" key="1">
    <citation type="submission" date="2015-05" db="EMBL/GenBank/DDBJ databases">
        <title>Genome assembly of Archangium gephyra DSM 2261.</title>
        <authorList>
            <person name="Sharma G."/>
            <person name="Subramanian S."/>
        </authorList>
    </citation>
    <scope>NUCLEOTIDE SEQUENCE [LARGE SCALE GENOMIC DNA]</scope>
    <source>
        <strain evidence="3 5">DSM 2261</strain>
    </source>
</reference>
<dbReference type="Gene3D" id="2.120.10.30">
    <property type="entry name" value="TolB, C-terminal domain"/>
    <property type="match status" value="1"/>
</dbReference>
<evidence type="ECO:0000313" key="3">
    <source>
        <dbReference type="EMBL" id="AKJ07841.1"/>
    </source>
</evidence>
<proteinExistence type="predicted"/>
<evidence type="ECO:0000313" key="4">
    <source>
        <dbReference type="EMBL" id="REG29591.1"/>
    </source>
</evidence>
<sequence length="383" mass="41532">MRTCLVLSALVFLAACSGCRKSQAKTAPDCILVEDDFGPNGTVPITVDVVAEGLEVPWGIAWLPGGDALVTERPGRIRLLRNGSLQPAPVATVKISSAGESGLLGIAAHPSFASNRQFYIYVTTDEGGSTQNRVERWTLSEDHATATFERVIFGGIPAAKYHDGGRIRFGPDGMLYVGTGDSREPDNAQNVDTPSGKLLRLTPEGEVPGDNPFPGKPAFLLGVRNTQGFDWKDRDTLYFTDHGPSGETFRRGHDEVSVVRKGDNLGWPTVYSCESGEGLITPSLTWESAAPPGGAAIYTGDAIPEWKGSLLIGTLGSRHLHRVVFSPESPFQVAQHEVYLRNEWGRLRETIMGPDGHLYVTTSNCDSRGDCTARKDLILRIRR</sequence>
<evidence type="ECO:0000313" key="6">
    <source>
        <dbReference type="Proteomes" id="UP000256345"/>
    </source>
</evidence>
<organism evidence="3 5">
    <name type="scientific">Archangium gephyra</name>
    <dbReference type="NCBI Taxonomy" id="48"/>
    <lineage>
        <taxon>Bacteria</taxon>
        <taxon>Pseudomonadati</taxon>
        <taxon>Myxococcota</taxon>
        <taxon>Myxococcia</taxon>
        <taxon>Myxococcales</taxon>
        <taxon>Cystobacterineae</taxon>
        <taxon>Archangiaceae</taxon>
        <taxon>Archangium</taxon>
    </lineage>
</organism>
<accession>A0AAC8QHX1</accession>
<dbReference type="EMBL" id="CP011509">
    <property type="protein sequence ID" value="AKJ07841.1"/>
    <property type="molecule type" value="Genomic_DNA"/>
</dbReference>
<reference evidence="4 6" key="2">
    <citation type="submission" date="2018-08" db="EMBL/GenBank/DDBJ databases">
        <title>Genomic Encyclopedia of Archaeal and Bacterial Type Strains, Phase II (KMG-II): from individual species to whole genera.</title>
        <authorList>
            <person name="Goeker M."/>
        </authorList>
    </citation>
    <scope>NUCLEOTIDE SEQUENCE [LARGE SCALE GENOMIC DNA]</scope>
    <source>
        <strain evidence="4 6">DSM 2261</strain>
    </source>
</reference>
<name>A0AAC8QHX1_9BACT</name>
<evidence type="ECO:0000259" key="2">
    <source>
        <dbReference type="Pfam" id="PF07995"/>
    </source>
</evidence>
<dbReference type="InterPro" id="IPR012938">
    <property type="entry name" value="Glc/Sorbosone_DH"/>
</dbReference>
<gene>
    <name evidence="3" type="ORF">AA314_09467</name>
    <name evidence="4" type="ORF">ATI61_107287</name>
</gene>
<dbReference type="EMBL" id="QUMU01000007">
    <property type="protein sequence ID" value="REG29591.1"/>
    <property type="molecule type" value="Genomic_DNA"/>
</dbReference>
<keyword evidence="6" id="KW-1185">Reference proteome</keyword>
<feature type="signal peptide" evidence="1">
    <location>
        <begin position="1"/>
        <end position="24"/>
    </location>
</feature>
<dbReference type="PANTHER" id="PTHR19328:SF13">
    <property type="entry name" value="HIPL1 PROTEIN"/>
    <property type="match status" value="1"/>
</dbReference>
<dbReference type="Proteomes" id="UP000035579">
    <property type="component" value="Chromosome"/>
</dbReference>
<dbReference type="AlphaFoldDB" id="A0AAC8QHX1"/>
<feature type="chain" id="PRO_5041907179" evidence="1">
    <location>
        <begin position="25"/>
        <end position="383"/>
    </location>
</feature>
<dbReference type="KEGG" id="age:AA314_09467"/>
<keyword evidence="1" id="KW-0732">Signal</keyword>
<dbReference type="SUPFAM" id="SSF50952">
    <property type="entry name" value="Soluble quinoprotein glucose dehydrogenase"/>
    <property type="match status" value="1"/>
</dbReference>
<dbReference type="Pfam" id="PF07995">
    <property type="entry name" value="GSDH"/>
    <property type="match status" value="1"/>
</dbReference>
<dbReference type="Proteomes" id="UP000256345">
    <property type="component" value="Unassembled WGS sequence"/>
</dbReference>
<dbReference type="InterPro" id="IPR011042">
    <property type="entry name" value="6-blade_b-propeller_TolB-like"/>
</dbReference>
<evidence type="ECO:0000256" key="1">
    <source>
        <dbReference type="SAM" id="SignalP"/>
    </source>
</evidence>
<protein>
    <submittedName>
        <fullName evidence="4">Glucose/arabinose dehydrogenase</fullName>
    </submittedName>
</protein>
<feature type="domain" description="Glucose/Sorbosone dehydrogenase" evidence="2">
    <location>
        <begin position="54"/>
        <end position="366"/>
    </location>
</feature>
<dbReference type="PROSITE" id="PS51257">
    <property type="entry name" value="PROKAR_LIPOPROTEIN"/>
    <property type="match status" value="1"/>
</dbReference>